<dbReference type="PANTHER" id="PTHR33710:SF64">
    <property type="entry name" value="ENDONUCLEASE_EXONUCLEASE_PHOSPHATASE DOMAIN-CONTAINING PROTEIN"/>
    <property type="match status" value="1"/>
</dbReference>
<evidence type="ECO:0008006" key="3">
    <source>
        <dbReference type="Google" id="ProtNLM"/>
    </source>
</evidence>
<evidence type="ECO:0000313" key="2">
    <source>
        <dbReference type="Proteomes" id="UP000075243"/>
    </source>
</evidence>
<dbReference type="InterPro" id="IPR036691">
    <property type="entry name" value="Endo/exonu/phosph_ase_sf"/>
</dbReference>
<reference evidence="1 2" key="1">
    <citation type="journal article" date="2012" name="Nat. Biotechnol.">
        <title>Draft genome sequence of pigeonpea (Cajanus cajan), an orphan legume crop of resource-poor farmers.</title>
        <authorList>
            <person name="Varshney R.K."/>
            <person name="Chen W."/>
            <person name="Li Y."/>
            <person name="Bharti A.K."/>
            <person name="Saxena R.K."/>
            <person name="Schlueter J.A."/>
            <person name="Donoghue M.T."/>
            <person name="Azam S."/>
            <person name="Fan G."/>
            <person name="Whaley A.M."/>
            <person name="Farmer A.D."/>
            <person name="Sheridan J."/>
            <person name="Iwata A."/>
            <person name="Tuteja R."/>
            <person name="Penmetsa R.V."/>
            <person name="Wu W."/>
            <person name="Upadhyaya H.D."/>
            <person name="Yang S.P."/>
            <person name="Shah T."/>
            <person name="Saxena K.B."/>
            <person name="Michael T."/>
            <person name="McCombie W.R."/>
            <person name="Yang B."/>
            <person name="Zhang G."/>
            <person name="Yang H."/>
            <person name="Wang J."/>
            <person name="Spillane C."/>
            <person name="Cook D.R."/>
            <person name="May G.D."/>
            <person name="Xu X."/>
            <person name="Jackson S.A."/>
        </authorList>
    </citation>
    <scope>NUCLEOTIDE SEQUENCE [LARGE SCALE GENOMIC DNA]</scope>
    <source>
        <strain evidence="2">cv. Asha</strain>
    </source>
</reference>
<sequence>MSDMELENVPSLGMAFTWFRPNGTARSKLDRFLISKEWLTMRLGCSQHILERNTSDHCPILVKNYVVDKGPKMFWVLNCWLQDKNFRKLD</sequence>
<dbReference type="PANTHER" id="PTHR33710">
    <property type="entry name" value="BNAC02G09200D PROTEIN"/>
    <property type="match status" value="1"/>
</dbReference>
<gene>
    <name evidence="1" type="ORF">KK1_020370</name>
</gene>
<dbReference type="EMBL" id="CM003603">
    <property type="protein sequence ID" value="KYP76145.1"/>
    <property type="molecule type" value="Genomic_DNA"/>
</dbReference>
<evidence type="ECO:0000313" key="1">
    <source>
        <dbReference type="EMBL" id="KYP76145.1"/>
    </source>
</evidence>
<dbReference type="Proteomes" id="UP000075243">
    <property type="component" value="Chromosome 1"/>
</dbReference>
<keyword evidence="2" id="KW-1185">Reference proteome</keyword>
<dbReference type="AlphaFoldDB" id="A0A151U9Z6"/>
<proteinExistence type="predicted"/>
<dbReference type="Gramene" id="C.cajan_19788.t">
    <property type="protein sequence ID" value="C.cajan_19788.t.cds1"/>
    <property type="gene ID" value="C.cajan_19788"/>
</dbReference>
<accession>A0A151U9Z6</accession>
<name>A0A151U9Z6_CAJCA</name>
<dbReference type="SUPFAM" id="SSF56219">
    <property type="entry name" value="DNase I-like"/>
    <property type="match status" value="1"/>
</dbReference>
<organism evidence="1 2">
    <name type="scientific">Cajanus cajan</name>
    <name type="common">Pigeon pea</name>
    <name type="synonym">Cajanus indicus</name>
    <dbReference type="NCBI Taxonomy" id="3821"/>
    <lineage>
        <taxon>Eukaryota</taxon>
        <taxon>Viridiplantae</taxon>
        <taxon>Streptophyta</taxon>
        <taxon>Embryophyta</taxon>
        <taxon>Tracheophyta</taxon>
        <taxon>Spermatophyta</taxon>
        <taxon>Magnoliopsida</taxon>
        <taxon>eudicotyledons</taxon>
        <taxon>Gunneridae</taxon>
        <taxon>Pentapetalae</taxon>
        <taxon>rosids</taxon>
        <taxon>fabids</taxon>
        <taxon>Fabales</taxon>
        <taxon>Fabaceae</taxon>
        <taxon>Papilionoideae</taxon>
        <taxon>50 kb inversion clade</taxon>
        <taxon>NPAAA clade</taxon>
        <taxon>indigoferoid/millettioid clade</taxon>
        <taxon>Phaseoleae</taxon>
        <taxon>Cajanus</taxon>
    </lineage>
</organism>
<protein>
    <recommendedName>
        <fullName evidence="3">Endonuclease/exonuclease/phosphatase domain-containing protein</fullName>
    </recommendedName>
</protein>
<dbReference type="Gene3D" id="3.60.10.10">
    <property type="entry name" value="Endonuclease/exonuclease/phosphatase"/>
    <property type="match status" value="1"/>
</dbReference>